<evidence type="ECO:0000313" key="4">
    <source>
        <dbReference type="Proteomes" id="UP001153365"/>
    </source>
</evidence>
<dbReference type="Proteomes" id="UP001153365">
    <property type="component" value="Unassembled WGS sequence"/>
</dbReference>
<dbReference type="GO" id="GO:0006888">
    <property type="term" value="P:endoplasmic reticulum to Golgi vesicle-mediated transport"/>
    <property type="evidence" value="ECO:0007669"/>
    <property type="project" value="TreeGrafter"/>
</dbReference>
<dbReference type="PANTHER" id="PTHR12817">
    <property type="entry name" value="TRAFFICKING PROTEIN PARTICLE COMPLEX SUBUNIT 6B"/>
    <property type="match status" value="1"/>
</dbReference>
<proteinExistence type="inferred from homology"/>
<evidence type="ECO:0000256" key="1">
    <source>
        <dbReference type="ARBA" id="ARBA00006218"/>
    </source>
</evidence>
<dbReference type="Pfam" id="PF04051">
    <property type="entry name" value="TRAPP"/>
    <property type="match status" value="1"/>
</dbReference>
<protein>
    <submittedName>
        <fullName evidence="3">NO signaling/Golgi transport ligand-binding domain-containing protein</fullName>
    </submittedName>
</protein>
<dbReference type="EMBL" id="CALTRL010000957">
    <property type="protein sequence ID" value="CAH7670236.1"/>
    <property type="molecule type" value="Genomic_DNA"/>
</dbReference>
<organism evidence="3 4">
    <name type="scientific">Phakopsora pachyrhizi</name>
    <name type="common">Asian soybean rust disease fungus</name>
    <dbReference type="NCBI Taxonomy" id="170000"/>
    <lineage>
        <taxon>Eukaryota</taxon>
        <taxon>Fungi</taxon>
        <taxon>Dikarya</taxon>
        <taxon>Basidiomycota</taxon>
        <taxon>Pucciniomycotina</taxon>
        <taxon>Pucciniomycetes</taxon>
        <taxon>Pucciniales</taxon>
        <taxon>Phakopsoraceae</taxon>
        <taxon>Phakopsora</taxon>
    </lineage>
</organism>
<sequence>MNRFSFNPSPSNTNLSSTSPRQQKSNSLSNQSNQIVLEGTSSHIDSHLMDYFMNEMISSVTESATNSIRKSVNDRNDHQENHRPRAIEGSTNDSSRLVEVDVNEVEVEEAYRIRMDSAGYRVGWVLAERLLISKDKNRFPRTLSNTPTSVPDQLEAIKFICKDLWTALYSKQADNLRTNHRGIYVIQDHNYRPFIRLSTSLGYEAEMDNLCKKMLTFPLGVIRGALMNLGVQSIVSAEITVPQCTFQIRTANASTSTPTPIK</sequence>
<dbReference type="Gene3D" id="3.30.1380.20">
    <property type="entry name" value="Trafficking protein particle complex subunit 3"/>
    <property type="match status" value="1"/>
</dbReference>
<reference evidence="3" key="1">
    <citation type="submission" date="2022-06" db="EMBL/GenBank/DDBJ databases">
        <authorList>
            <consortium name="SYNGENTA / RWTH Aachen University"/>
        </authorList>
    </citation>
    <scope>NUCLEOTIDE SEQUENCE</scope>
</reference>
<gene>
    <name evidence="3" type="ORF">PPACK8108_LOCUS4947</name>
</gene>
<dbReference type="GO" id="GO:0005801">
    <property type="term" value="C:cis-Golgi network"/>
    <property type="evidence" value="ECO:0007669"/>
    <property type="project" value="TreeGrafter"/>
</dbReference>
<accession>A0AAV0AMY1</accession>
<dbReference type="InterPro" id="IPR024096">
    <property type="entry name" value="NO_sig/Golgi_transp_ligand-bd"/>
</dbReference>
<dbReference type="InterPro" id="IPR007194">
    <property type="entry name" value="TRAPP_component"/>
</dbReference>
<comment type="similarity">
    <text evidence="1">Belongs to the TRAPP small subunits family. BET3 subfamily.</text>
</comment>
<dbReference type="GO" id="GO:0030008">
    <property type="term" value="C:TRAPP complex"/>
    <property type="evidence" value="ECO:0007669"/>
    <property type="project" value="TreeGrafter"/>
</dbReference>
<comment type="caution">
    <text evidence="3">The sequence shown here is derived from an EMBL/GenBank/DDBJ whole genome shotgun (WGS) entry which is preliminary data.</text>
</comment>
<dbReference type="SUPFAM" id="SSF111126">
    <property type="entry name" value="Ligand-binding domain in the NO signalling and Golgi transport"/>
    <property type="match status" value="1"/>
</dbReference>
<feature type="compositionally biased region" description="Basic and acidic residues" evidence="2">
    <location>
        <begin position="71"/>
        <end position="86"/>
    </location>
</feature>
<evidence type="ECO:0000256" key="2">
    <source>
        <dbReference type="SAM" id="MobiDB-lite"/>
    </source>
</evidence>
<evidence type="ECO:0000313" key="3">
    <source>
        <dbReference type="EMBL" id="CAH7670236.1"/>
    </source>
</evidence>
<keyword evidence="4" id="KW-1185">Reference proteome</keyword>
<dbReference type="AlphaFoldDB" id="A0AAV0AMY1"/>
<feature type="region of interest" description="Disordered" evidence="2">
    <location>
        <begin position="1"/>
        <end position="31"/>
    </location>
</feature>
<feature type="region of interest" description="Disordered" evidence="2">
    <location>
        <begin position="71"/>
        <end position="93"/>
    </location>
</feature>
<dbReference type="PANTHER" id="PTHR12817:SF0">
    <property type="entry name" value="GEO08327P1"/>
    <property type="match status" value="1"/>
</dbReference>
<name>A0AAV0AMY1_PHAPC</name>
<dbReference type="CDD" id="cd14944">
    <property type="entry name" value="TRAPPC6A_Trs33"/>
    <property type="match status" value="1"/>
</dbReference>
<dbReference type="InterPro" id="IPR037992">
    <property type="entry name" value="TRAPPC6/Trs33"/>
</dbReference>
<dbReference type="GO" id="GO:0005802">
    <property type="term" value="C:trans-Golgi network"/>
    <property type="evidence" value="ECO:0007669"/>
    <property type="project" value="TreeGrafter"/>
</dbReference>